<feature type="domain" description="GAF" evidence="15">
    <location>
        <begin position="224"/>
        <end position="361"/>
    </location>
</feature>
<evidence type="ECO:0000256" key="10">
    <source>
        <dbReference type="ARBA" id="ARBA00022840"/>
    </source>
</evidence>
<keyword evidence="11 14" id="KW-1133">Transmembrane helix</keyword>
<dbReference type="GO" id="GO:0005524">
    <property type="term" value="F:ATP binding"/>
    <property type="evidence" value="ECO:0007669"/>
    <property type="project" value="UniProtKB-KW"/>
</dbReference>
<evidence type="ECO:0000313" key="17">
    <source>
        <dbReference type="Proteomes" id="UP000243073"/>
    </source>
</evidence>
<dbReference type="STRING" id="1414654.BFR47_04105"/>
<keyword evidence="4" id="KW-1003">Cell membrane</keyword>
<comment type="caution">
    <text evidence="16">The sequence shown here is derived from an EMBL/GenBank/DDBJ whole genome shotgun (WGS) entry which is preliminary data.</text>
</comment>
<dbReference type="Pfam" id="PF07694">
    <property type="entry name" value="5TM-5TMR_LYT"/>
    <property type="match status" value="1"/>
</dbReference>
<dbReference type="InterPro" id="IPR029016">
    <property type="entry name" value="GAF-like_dom_sf"/>
</dbReference>
<dbReference type="InterPro" id="IPR003018">
    <property type="entry name" value="GAF"/>
</dbReference>
<dbReference type="SUPFAM" id="SSF55874">
    <property type="entry name" value="ATPase domain of HSP90 chaperone/DNA topoisomerase II/histidine kinase"/>
    <property type="match status" value="1"/>
</dbReference>
<evidence type="ECO:0000256" key="14">
    <source>
        <dbReference type="SAM" id="Phobius"/>
    </source>
</evidence>
<dbReference type="RefSeq" id="WP_071473567.1">
    <property type="nucleotide sequence ID" value="NZ_MDKE01000044.1"/>
</dbReference>
<evidence type="ECO:0000256" key="1">
    <source>
        <dbReference type="ARBA" id="ARBA00000085"/>
    </source>
</evidence>
<feature type="transmembrane region" description="Helical" evidence="14">
    <location>
        <begin position="71"/>
        <end position="90"/>
    </location>
</feature>
<evidence type="ECO:0000256" key="4">
    <source>
        <dbReference type="ARBA" id="ARBA00022475"/>
    </source>
</evidence>
<dbReference type="SMART" id="SM00065">
    <property type="entry name" value="GAF"/>
    <property type="match status" value="1"/>
</dbReference>
<evidence type="ECO:0000256" key="2">
    <source>
        <dbReference type="ARBA" id="ARBA00004651"/>
    </source>
</evidence>
<keyword evidence="13 14" id="KW-0472">Membrane</keyword>
<feature type="transmembrane region" description="Helical" evidence="14">
    <location>
        <begin position="138"/>
        <end position="159"/>
    </location>
</feature>
<dbReference type="Gene3D" id="3.30.565.10">
    <property type="entry name" value="Histidine kinase-like ATPase, C-terminal domain"/>
    <property type="match status" value="1"/>
</dbReference>
<dbReference type="OrthoDB" id="2514702at2"/>
<evidence type="ECO:0000256" key="9">
    <source>
        <dbReference type="ARBA" id="ARBA00022777"/>
    </source>
</evidence>
<dbReference type="AlphaFoldDB" id="A0A1J4QAE6"/>
<dbReference type="SUPFAM" id="SSF55781">
    <property type="entry name" value="GAF domain-like"/>
    <property type="match status" value="1"/>
</dbReference>
<dbReference type="Pfam" id="PF02518">
    <property type="entry name" value="HATPase_c"/>
    <property type="match status" value="1"/>
</dbReference>
<keyword evidence="17" id="KW-1185">Reference proteome</keyword>
<dbReference type="GO" id="GO:0000155">
    <property type="term" value="F:phosphorelay sensor kinase activity"/>
    <property type="evidence" value="ECO:0007669"/>
    <property type="project" value="InterPro"/>
</dbReference>
<feature type="transmembrane region" description="Helical" evidence="14">
    <location>
        <begin position="42"/>
        <end position="59"/>
    </location>
</feature>
<evidence type="ECO:0000256" key="7">
    <source>
        <dbReference type="ARBA" id="ARBA00022692"/>
    </source>
</evidence>
<evidence type="ECO:0000313" key="16">
    <source>
        <dbReference type="EMBL" id="OIN06552.1"/>
    </source>
</evidence>
<dbReference type="PANTHER" id="PTHR34220">
    <property type="entry name" value="SENSOR HISTIDINE KINASE YPDA"/>
    <property type="match status" value="1"/>
</dbReference>
<protein>
    <recommendedName>
        <fullName evidence="3">histidine kinase</fullName>
        <ecNumber evidence="3">2.7.13.3</ecNumber>
    </recommendedName>
</protein>
<dbReference type="InterPro" id="IPR010559">
    <property type="entry name" value="Sig_transdc_His_kin_internal"/>
</dbReference>
<comment type="subcellular location">
    <subcellularLocation>
        <location evidence="2">Cell membrane</location>
        <topology evidence="2">Multi-pass membrane protein</topology>
    </subcellularLocation>
</comment>
<keyword evidence="10" id="KW-0067">ATP-binding</keyword>
<dbReference type="GO" id="GO:0071555">
    <property type="term" value="P:cell wall organization"/>
    <property type="evidence" value="ECO:0007669"/>
    <property type="project" value="InterPro"/>
</dbReference>
<evidence type="ECO:0000259" key="15">
    <source>
        <dbReference type="SMART" id="SM00065"/>
    </source>
</evidence>
<dbReference type="InterPro" id="IPR050640">
    <property type="entry name" value="Bact_2-comp_sensor_kinase"/>
</dbReference>
<keyword evidence="6" id="KW-0808">Transferase</keyword>
<evidence type="ECO:0000256" key="6">
    <source>
        <dbReference type="ARBA" id="ARBA00022679"/>
    </source>
</evidence>
<dbReference type="EMBL" id="MDKE01000044">
    <property type="protein sequence ID" value="OIN06552.1"/>
    <property type="molecule type" value="Genomic_DNA"/>
</dbReference>
<evidence type="ECO:0000256" key="5">
    <source>
        <dbReference type="ARBA" id="ARBA00022553"/>
    </source>
</evidence>
<dbReference type="InterPro" id="IPR011620">
    <property type="entry name" value="Sig_transdc_His_kinase_LytS_TM"/>
</dbReference>
<reference evidence="16 17" key="1">
    <citation type="submission" date="2016-07" db="EMBL/GenBank/DDBJ databases">
        <title>Draft Genome Sequence of Oceanisphaera psychrotolerans, isolated from coastal sediment samples.</title>
        <authorList>
            <person name="Zhuo S."/>
            <person name="Ruan Z."/>
        </authorList>
    </citation>
    <scope>NUCLEOTIDE SEQUENCE [LARGE SCALE GENOMIC DNA]</scope>
    <source>
        <strain evidence="16 17">LAM-WHM-ZC</strain>
    </source>
</reference>
<comment type="catalytic activity">
    <reaction evidence="1">
        <text>ATP + protein L-histidine = ADP + protein N-phospho-L-histidine.</text>
        <dbReference type="EC" id="2.7.13.3"/>
    </reaction>
</comment>
<keyword evidence="8" id="KW-0547">Nucleotide-binding</keyword>
<name>A0A1J4QAE6_9GAMM</name>
<dbReference type="EC" id="2.7.13.3" evidence="3"/>
<feature type="transmembrane region" description="Helical" evidence="14">
    <location>
        <begin position="102"/>
        <end position="126"/>
    </location>
</feature>
<keyword evidence="12" id="KW-0902">Two-component regulatory system</keyword>
<keyword evidence="5" id="KW-0597">Phosphoprotein</keyword>
<dbReference type="PANTHER" id="PTHR34220:SF10">
    <property type="entry name" value="SENSOR HISTIDINE KINASE BTSS"/>
    <property type="match status" value="1"/>
</dbReference>
<feature type="transmembrane region" description="Helical" evidence="14">
    <location>
        <begin position="165"/>
        <end position="188"/>
    </location>
</feature>
<evidence type="ECO:0000256" key="3">
    <source>
        <dbReference type="ARBA" id="ARBA00012438"/>
    </source>
</evidence>
<evidence type="ECO:0000256" key="8">
    <source>
        <dbReference type="ARBA" id="ARBA00022741"/>
    </source>
</evidence>
<gene>
    <name evidence="16" type="ORF">BFR47_04105</name>
</gene>
<evidence type="ECO:0000256" key="13">
    <source>
        <dbReference type="ARBA" id="ARBA00023136"/>
    </source>
</evidence>
<dbReference type="Pfam" id="PF06580">
    <property type="entry name" value="His_kinase"/>
    <property type="match status" value="1"/>
</dbReference>
<sequence>MSLIFSLMQQMSVFLVIAYLLSKSPLFKPMVNYSIRLPHKMVIYLVFSGFCIMGSYFGLEVQDAIANTRAVGAVLGGLLGGPVTGTLVGLTGGLHRYTMGGFTDLACAISTTLEGLLGGLVHYHLVKRGEMARLFSPWVAFATTLAAEALQMTTILLVARPFEQALTLVQVIAAPMLLANATGAALFISMIRDQKAMYEKFSSRFSARALNIAQRTVGIMGRGLNSESARKICRIIHEETGVAAVAITDREKILAFTGLGHEHHQPGTAIASPLTLEAIRDQEIKFADGYQMPYACSLSDDCQLGSVLVIPIRGEDGILGTIKLYEPKRRLFLKINRTLGEGIAGLLAHQLLTGRLEQQQQLLTQSELKLAHAQVNPHFLFNALNTIGAITRRDPDKARELLLHLSNFFRKNLKRACEQTTLAEELDHVAAYLAIEQARFNDRLTVSVDIPESLLGLRLPTFTLQPIIENAIKHGISTLLEQGQIRVTADTEADTVRLRVTDNAGTYQARADGDGLGLSLVDKRIKCLYGERFGVDIGVEPEQWTRVTVSLPQQESQP</sequence>
<accession>A0A1J4QAE6</accession>
<evidence type="ECO:0000256" key="12">
    <source>
        <dbReference type="ARBA" id="ARBA00023012"/>
    </source>
</evidence>
<organism evidence="16 17">
    <name type="scientific">Oceanisphaera psychrotolerans</name>
    <dbReference type="NCBI Taxonomy" id="1414654"/>
    <lineage>
        <taxon>Bacteria</taxon>
        <taxon>Pseudomonadati</taxon>
        <taxon>Pseudomonadota</taxon>
        <taxon>Gammaproteobacteria</taxon>
        <taxon>Aeromonadales</taxon>
        <taxon>Aeromonadaceae</taxon>
        <taxon>Oceanisphaera</taxon>
    </lineage>
</organism>
<dbReference type="Gene3D" id="3.30.450.40">
    <property type="match status" value="1"/>
</dbReference>
<proteinExistence type="predicted"/>
<keyword evidence="9 16" id="KW-0418">Kinase</keyword>
<dbReference type="Proteomes" id="UP000243073">
    <property type="component" value="Unassembled WGS sequence"/>
</dbReference>
<dbReference type="InterPro" id="IPR003594">
    <property type="entry name" value="HATPase_dom"/>
</dbReference>
<dbReference type="InterPro" id="IPR036890">
    <property type="entry name" value="HATPase_C_sf"/>
</dbReference>
<keyword evidence="7 14" id="KW-0812">Transmembrane</keyword>
<dbReference type="GO" id="GO:0005886">
    <property type="term" value="C:plasma membrane"/>
    <property type="evidence" value="ECO:0007669"/>
    <property type="project" value="UniProtKB-SubCell"/>
</dbReference>
<evidence type="ECO:0000256" key="11">
    <source>
        <dbReference type="ARBA" id="ARBA00022989"/>
    </source>
</evidence>